<feature type="region of interest" description="Disordered" evidence="1">
    <location>
        <begin position="112"/>
        <end position="138"/>
    </location>
</feature>
<dbReference type="AlphaFoldDB" id="A0AA90NIC2"/>
<accession>A0AA90NIC2</accession>
<feature type="compositionally biased region" description="Basic and acidic residues" evidence="1">
    <location>
        <begin position="112"/>
        <end position="121"/>
    </location>
</feature>
<evidence type="ECO:0000313" key="3">
    <source>
        <dbReference type="Proteomes" id="UP001178281"/>
    </source>
</evidence>
<name>A0AA90NIC2_9ACTN</name>
<organism evidence="2 3">
    <name type="scientific">Tsukamurella strandjordii</name>
    <dbReference type="NCBI Taxonomy" id="147577"/>
    <lineage>
        <taxon>Bacteria</taxon>
        <taxon>Bacillati</taxon>
        <taxon>Actinomycetota</taxon>
        <taxon>Actinomycetes</taxon>
        <taxon>Mycobacteriales</taxon>
        <taxon>Tsukamurellaceae</taxon>
        <taxon>Tsukamurella</taxon>
    </lineage>
</organism>
<gene>
    <name evidence="2" type="ORF">Q7X28_14480</name>
</gene>
<proteinExistence type="predicted"/>
<feature type="compositionally biased region" description="Polar residues" evidence="1">
    <location>
        <begin position="126"/>
        <end position="138"/>
    </location>
</feature>
<sequence length="213" mass="22967">MFGPRSRKAVSILACGAVVLAVTGAVWATHRPADRVPNGLPIAEATGLCDGCTVNSGFIPDQIVTEATWEQGLFPCDAGFHSTSPIRIYGRCVPDVTYRVWTARTEEHVRKQGDEPARRCEPGTVDTDQGPTFTPRTRNGNDVSVSFTLYLKCSAAVALQPELAGKTFDLYVAYVRQHLMVESWDTKTGAKVDGPHPLGVNETPTPNVIGVLA</sequence>
<reference evidence="2" key="1">
    <citation type="submission" date="2023-08" db="EMBL/GenBank/DDBJ databases">
        <title>The draft genome of Tsukamurella strandjordii strain 050030.</title>
        <authorList>
            <person name="Zhao F."/>
            <person name="Feng Y."/>
            <person name="Zong Z."/>
        </authorList>
    </citation>
    <scope>NUCLEOTIDE SEQUENCE</scope>
    <source>
        <strain evidence="2">050030</strain>
    </source>
</reference>
<keyword evidence="3" id="KW-1185">Reference proteome</keyword>
<evidence type="ECO:0000313" key="2">
    <source>
        <dbReference type="EMBL" id="MDP0399135.1"/>
    </source>
</evidence>
<comment type="caution">
    <text evidence="2">The sequence shown here is derived from an EMBL/GenBank/DDBJ whole genome shotgun (WGS) entry which is preliminary data.</text>
</comment>
<dbReference type="Proteomes" id="UP001178281">
    <property type="component" value="Unassembled WGS sequence"/>
</dbReference>
<evidence type="ECO:0000256" key="1">
    <source>
        <dbReference type="SAM" id="MobiDB-lite"/>
    </source>
</evidence>
<dbReference type="RefSeq" id="WP_305111844.1">
    <property type="nucleotide sequence ID" value="NZ_JAUTIX010000005.1"/>
</dbReference>
<protein>
    <submittedName>
        <fullName evidence="2">Uncharacterized protein</fullName>
    </submittedName>
</protein>
<dbReference type="EMBL" id="JAUTIX010000005">
    <property type="protein sequence ID" value="MDP0399135.1"/>
    <property type="molecule type" value="Genomic_DNA"/>
</dbReference>